<dbReference type="SMART" id="SM00358">
    <property type="entry name" value="DSRM"/>
    <property type="match status" value="1"/>
</dbReference>
<evidence type="ECO:0000313" key="3">
    <source>
        <dbReference type="EMBL" id="TFK41924.1"/>
    </source>
</evidence>
<keyword evidence="1" id="KW-0694">RNA-binding</keyword>
<sequence length="85" mass="9041">MSMTSVAQSRNDGTVKLNNYLQGQDRASSLSWVESNSGPSHAPTWKCVCKIDGKEYGTGTGSHKHIAKDIAATQALNTLTGENTS</sequence>
<reference evidence="3 4" key="1">
    <citation type="journal article" date="2019" name="Nat. Ecol. Evol.">
        <title>Megaphylogeny resolves global patterns of mushroom evolution.</title>
        <authorList>
            <person name="Varga T."/>
            <person name="Krizsan K."/>
            <person name="Foldi C."/>
            <person name="Dima B."/>
            <person name="Sanchez-Garcia M."/>
            <person name="Sanchez-Ramirez S."/>
            <person name="Szollosi G.J."/>
            <person name="Szarkandi J.G."/>
            <person name="Papp V."/>
            <person name="Albert L."/>
            <person name="Andreopoulos W."/>
            <person name="Angelini C."/>
            <person name="Antonin V."/>
            <person name="Barry K.W."/>
            <person name="Bougher N.L."/>
            <person name="Buchanan P."/>
            <person name="Buyck B."/>
            <person name="Bense V."/>
            <person name="Catcheside P."/>
            <person name="Chovatia M."/>
            <person name="Cooper J."/>
            <person name="Damon W."/>
            <person name="Desjardin D."/>
            <person name="Finy P."/>
            <person name="Geml J."/>
            <person name="Haridas S."/>
            <person name="Hughes K."/>
            <person name="Justo A."/>
            <person name="Karasinski D."/>
            <person name="Kautmanova I."/>
            <person name="Kiss B."/>
            <person name="Kocsube S."/>
            <person name="Kotiranta H."/>
            <person name="LaButti K.M."/>
            <person name="Lechner B.E."/>
            <person name="Liimatainen K."/>
            <person name="Lipzen A."/>
            <person name="Lukacs Z."/>
            <person name="Mihaltcheva S."/>
            <person name="Morgado L.N."/>
            <person name="Niskanen T."/>
            <person name="Noordeloos M.E."/>
            <person name="Ohm R.A."/>
            <person name="Ortiz-Santana B."/>
            <person name="Ovrebo C."/>
            <person name="Racz N."/>
            <person name="Riley R."/>
            <person name="Savchenko A."/>
            <person name="Shiryaev A."/>
            <person name="Soop K."/>
            <person name="Spirin V."/>
            <person name="Szebenyi C."/>
            <person name="Tomsovsky M."/>
            <person name="Tulloss R.E."/>
            <person name="Uehling J."/>
            <person name="Grigoriev I.V."/>
            <person name="Vagvolgyi C."/>
            <person name="Papp T."/>
            <person name="Martin F.M."/>
            <person name="Miettinen O."/>
            <person name="Hibbett D.S."/>
            <person name="Nagy L.G."/>
        </authorList>
    </citation>
    <scope>NUCLEOTIDE SEQUENCE [LARGE SCALE GENOMIC DNA]</scope>
    <source>
        <strain evidence="3 4">CBS 166.37</strain>
    </source>
</reference>
<dbReference type="Proteomes" id="UP000308652">
    <property type="component" value="Unassembled WGS sequence"/>
</dbReference>
<dbReference type="AlphaFoldDB" id="A0A5C3M8Z9"/>
<dbReference type="Gene3D" id="3.30.160.20">
    <property type="match status" value="1"/>
</dbReference>
<dbReference type="SUPFAM" id="SSF54768">
    <property type="entry name" value="dsRNA-binding domain-like"/>
    <property type="match status" value="1"/>
</dbReference>
<evidence type="ECO:0000313" key="4">
    <source>
        <dbReference type="Proteomes" id="UP000308652"/>
    </source>
</evidence>
<dbReference type="PROSITE" id="PS50137">
    <property type="entry name" value="DS_RBD"/>
    <property type="match status" value="1"/>
</dbReference>
<gene>
    <name evidence="3" type="ORF">BDQ12DRAFT_710272</name>
</gene>
<dbReference type="EMBL" id="ML213593">
    <property type="protein sequence ID" value="TFK41924.1"/>
    <property type="molecule type" value="Genomic_DNA"/>
</dbReference>
<keyword evidence="4" id="KW-1185">Reference proteome</keyword>
<evidence type="ECO:0000259" key="2">
    <source>
        <dbReference type="PROSITE" id="PS50137"/>
    </source>
</evidence>
<proteinExistence type="predicted"/>
<evidence type="ECO:0000256" key="1">
    <source>
        <dbReference type="PROSITE-ProRule" id="PRU00266"/>
    </source>
</evidence>
<name>A0A5C3M8Z9_9AGAR</name>
<accession>A0A5C3M8Z9</accession>
<protein>
    <recommendedName>
        <fullName evidence="2">DRBM domain-containing protein</fullName>
    </recommendedName>
</protein>
<dbReference type="InterPro" id="IPR014720">
    <property type="entry name" value="dsRBD_dom"/>
</dbReference>
<dbReference type="OrthoDB" id="3246846at2759"/>
<dbReference type="GO" id="GO:0003723">
    <property type="term" value="F:RNA binding"/>
    <property type="evidence" value="ECO:0007669"/>
    <property type="project" value="UniProtKB-UniRule"/>
</dbReference>
<feature type="domain" description="DRBM" evidence="2">
    <location>
        <begin position="12"/>
        <end position="81"/>
    </location>
</feature>
<organism evidence="3 4">
    <name type="scientific">Crucibulum laeve</name>
    <dbReference type="NCBI Taxonomy" id="68775"/>
    <lineage>
        <taxon>Eukaryota</taxon>
        <taxon>Fungi</taxon>
        <taxon>Dikarya</taxon>
        <taxon>Basidiomycota</taxon>
        <taxon>Agaricomycotina</taxon>
        <taxon>Agaricomycetes</taxon>
        <taxon>Agaricomycetidae</taxon>
        <taxon>Agaricales</taxon>
        <taxon>Agaricineae</taxon>
        <taxon>Nidulariaceae</taxon>
        <taxon>Crucibulum</taxon>
    </lineage>
</organism>
<dbReference type="Pfam" id="PF00035">
    <property type="entry name" value="dsrm"/>
    <property type="match status" value="1"/>
</dbReference>